<evidence type="ECO:0000256" key="1">
    <source>
        <dbReference type="ARBA" id="ARBA00022659"/>
    </source>
</evidence>
<evidence type="ECO:0008006" key="11">
    <source>
        <dbReference type="Google" id="ProtNLM"/>
    </source>
</evidence>
<dbReference type="InterPro" id="IPR035914">
    <property type="entry name" value="Sperma_CUB_dom_sf"/>
</dbReference>
<dbReference type="InterPro" id="IPR035976">
    <property type="entry name" value="Sushi/SCR/CCP_sf"/>
</dbReference>
<accession>A0A3M0KW88</accession>
<dbReference type="Gene3D" id="2.60.120.290">
    <property type="entry name" value="Spermadhesin, CUB domain"/>
    <property type="match status" value="5"/>
</dbReference>
<keyword evidence="4 5" id="KW-1015">Disulfide bond</keyword>
<dbReference type="OrthoDB" id="5804959at2759"/>
<dbReference type="Proteomes" id="UP000269221">
    <property type="component" value="Unassembled WGS sequence"/>
</dbReference>
<dbReference type="InterPro" id="IPR000436">
    <property type="entry name" value="Sushi_SCR_CCP_dom"/>
</dbReference>
<name>A0A3M0KW88_HIRRU</name>
<dbReference type="InterPro" id="IPR000859">
    <property type="entry name" value="CUB_dom"/>
</dbReference>
<feature type="domain" description="Sushi" evidence="8">
    <location>
        <begin position="484"/>
        <end position="541"/>
    </location>
</feature>
<evidence type="ECO:0000256" key="2">
    <source>
        <dbReference type="ARBA" id="ARBA00022729"/>
    </source>
</evidence>
<proteinExistence type="predicted"/>
<keyword evidence="3" id="KW-0677">Repeat</keyword>
<dbReference type="SUPFAM" id="SSF49854">
    <property type="entry name" value="Spermadhesin, CUB domain"/>
    <property type="match status" value="5"/>
</dbReference>
<dbReference type="STRING" id="333673.A0A3M0KW88"/>
<comment type="caution">
    <text evidence="9">The sequence shown here is derived from an EMBL/GenBank/DDBJ whole genome shotgun (WGS) entry which is preliminary data.</text>
</comment>
<dbReference type="CDD" id="cd00033">
    <property type="entry name" value="CCP"/>
    <property type="match status" value="4"/>
</dbReference>
<feature type="disulfide bond" evidence="5">
    <location>
        <begin position="512"/>
        <end position="539"/>
    </location>
</feature>
<dbReference type="PANTHER" id="PTHR45656:SF4">
    <property type="entry name" value="PROTEIN CBR-CLEC-78"/>
    <property type="match status" value="1"/>
</dbReference>
<evidence type="ECO:0000256" key="5">
    <source>
        <dbReference type="PROSITE-ProRule" id="PRU00302"/>
    </source>
</evidence>
<comment type="caution">
    <text evidence="5">Lacks conserved residue(s) required for the propagation of feature annotation.</text>
</comment>
<dbReference type="SMART" id="SM00032">
    <property type="entry name" value="CCP"/>
    <property type="match status" value="4"/>
</dbReference>
<feature type="domain" description="CUB" evidence="7">
    <location>
        <begin position="1"/>
        <end position="83"/>
    </location>
</feature>
<feature type="domain" description="CUB" evidence="7">
    <location>
        <begin position="726"/>
        <end position="823"/>
    </location>
</feature>
<dbReference type="InterPro" id="IPR051277">
    <property type="entry name" value="SEZ6_CSMD_C4BPB_Regulators"/>
</dbReference>
<evidence type="ECO:0000256" key="4">
    <source>
        <dbReference type="ARBA" id="ARBA00023157"/>
    </source>
</evidence>
<dbReference type="EMBL" id="QRBI01000099">
    <property type="protein sequence ID" value="RMC17425.1"/>
    <property type="molecule type" value="Genomic_DNA"/>
</dbReference>
<organism evidence="9 10">
    <name type="scientific">Hirundo rustica rustica</name>
    <dbReference type="NCBI Taxonomy" id="333673"/>
    <lineage>
        <taxon>Eukaryota</taxon>
        <taxon>Metazoa</taxon>
        <taxon>Chordata</taxon>
        <taxon>Craniata</taxon>
        <taxon>Vertebrata</taxon>
        <taxon>Euteleostomi</taxon>
        <taxon>Archelosauria</taxon>
        <taxon>Archosauria</taxon>
        <taxon>Dinosauria</taxon>
        <taxon>Saurischia</taxon>
        <taxon>Theropoda</taxon>
        <taxon>Coelurosauria</taxon>
        <taxon>Aves</taxon>
        <taxon>Neognathae</taxon>
        <taxon>Neoaves</taxon>
        <taxon>Telluraves</taxon>
        <taxon>Australaves</taxon>
        <taxon>Passeriformes</taxon>
        <taxon>Sylvioidea</taxon>
        <taxon>Hirundinidae</taxon>
        <taxon>Hirundo</taxon>
    </lineage>
</organism>
<feature type="domain" description="Sushi" evidence="8">
    <location>
        <begin position="138"/>
        <end position="195"/>
    </location>
</feature>
<keyword evidence="10" id="KW-1185">Reference proteome</keyword>
<evidence type="ECO:0000259" key="7">
    <source>
        <dbReference type="PROSITE" id="PS01180"/>
    </source>
</evidence>
<evidence type="ECO:0000259" key="8">
    <source>
        <dbReference type="PROSITE" id="PS50923"/>
    </source>
</evidence>
<dbReference type="PANTHER" id="PTHR45656">
    <property type="entry name" value="PROTEIN CBR-CLEC-78"/>
    <property type="match status" value="1"/>
</dbReference>
<sequence>MAACSTLGQVIKLAFEEFELERGYDTLTVGDAGKVGDTRTVLYVLTGSSVPDLIVSMSNQMWLHLQSDDSIGSPGFKAVYQVCLINHVSRTVECNSPTVGTTGKISDLGSVEKVPGKGFVYRGITDLSLYALEEIEKGGCGDPGIPSYGKRTGSSFLHGDTLTFECQAAFELVGERTITCQQNNQWSGNKPSCVFSCFFNFTTPSGIILSPNYPEEYGNNMNCVWLIISEPGSRIHLIFNDFDVEPQFDYLTIKDDGISDLPPLGTFSGNEVPSQLASSGHIVRLEFQSDHSTTGRGFNITYTTFGQNECHDPGIPINGRRFGDRFLLGSSVSFHCDDGFVKTQGSESITCIMQDGNVVWSSTVPRCEAPCGGHLTASSGVILPPGWPGYYKDSLNCEWVIEARPGHSIKITFDRFQTEVNYDTLEVRDGPANSSPLIGEYHGTQAPQFLISTGNYMYLLFTTDNSRSSVGFLIHYESVTLESDSCLDPGIPVNGHRHGNNFNIRSTVTFSCDPGYTLSDEEPLICERNHQWNHALPSCDALCGGYIHGKSGTVLSPGFPDFYPNSLNCTWTIEVSHGKGVQLVFHTFHLESSHDYLLITEDGSFTEPVARLTGSVLPPTIKAGLFGNFTAQLRFISDFSISYEGFNITFSEYDLEPCDDPGVPAFSRRIGFHFGVGDSLIFSCFPGYRLEGANKLTCLGGGRRVWSAPLPRRSQMQSRSKGPAECGATVSGNEGTLLSPNFPSNYDNNHECIYKIETEAGKGIHLRARSFQLHEGDIVKVIEGHLINEEWKWVPARGDNNKNSSPSLSQVLLQNRYEVLRAN</sequence>
<dbReference type="FunFam" id="2.10.70.10:FF:000047">
    <property type="entry name" value="CUB and Sushi multiple domains 3"/>
    <property type="match status" value="1"/>
</dbReference>
<keyword evidence="2" id="KW-0732">Signal</keyword>
<dbReference type="SUPFAM" id="SSF57535">
    <property type="entry name" value="Complement control module/SCR domain"/>
    <property type="match status" value="4"/>
</dbReference>
<feature type="domain" description="CUB" evidence="7">
    <location>
        <begin position="371"/>
        <end position="479"/>
    </location>
</feature>
<evidence type="ECO:0000313" key="10">
    <source>
        <dbReference type="Proteomes" id="UP000269221"/>
    </source>
</evidence>
<dbReference type="PROSITE" id="PS50923">
    <property type="entry name" value="SUSHI"/>
    <property type="match status" value="4"/>
</dbReference>
<dbReference type="FunFam" id="2.60.120.290:FF:000001">
    <property type="entry name" value="CUB and sushi domain-containing protein 3 isoform X1"/>
    <property type="match status" value="3"/>
</dbReference>
<keyword evidence="1 5" id="KW-0768">Sushi</keyword>
<feature type="disulfide bond" evidence="5">
    <location>
        <begin position="166"/>
        <end position="193"/>
    </location>
</feature>
<dbReference type="Pfam" id="PF00431">
    <property type="entry name" value="CUB"/>
    <property type="match status" value="5"/>
</dbReference>
<evidence type="ECO:0000313" key="9">
    <source>
        <dbReference type="EMBL" id="RMC17425.1"/>
    </source>
</evidence>
<evidence type="ECO:0000256" key="6">
    <source>
        <dbReference type="SAM" id="MobiDB-lite"/>
    </source>
</evidence>
<dbReference type="CDD" id="cd00041">
    <property type="entry name" value="CUB"/>
    <property type="match status" value="5"/>
</dbReference>
<dbReference type="Pfam" id="PF00084">
    <property type="entry name" value="Sushi"/>
    <property type="match status" value="4"/>
</dbReference>
<dbReference type="SMART" id="SM00042">
    <property type="entry name" value="CUB"/>
    <property type="match status" value="4"/>
</dbReference>
<reference evidence="9 10" key="1">
    <citation type="submission" date="2018-07" db="EMBL/GenBank/DDBJ databases">
        <title>A high quality draft genome assembly of the barn swallow (H. rustica rustica).</title>
        <authorList>
            <person name="Formenti G."/>
            <person name="Chiara M."/>
            <person name="Poveda L."/>
            <person name="Francoijs K.-J."/>
            <person name="Bonisoli-Alquati A."/>
            <person name="Canova L."/>
            <person name="Gianfranceschi L."/>
            <person name="Horner D.S."/>
            <person name="Saino N."/>
        </authorList>
    </citation>
    <scope>NUCLEOTIDE SEQUENCE [LARGE SCALE GENOMIC DNA]</scope>
    <source>
        <strain evidence="9">Chelidonia</strain>
        <tissue evidence="9">Blood</tissue>
    </source>
</reference>
<feature type="domain" description="Sushi" evidence="8">
    <location>
        <begin position="656"/>
        <end position="715"/>
    </location>
</feature>
<dbReference type="PROSITE" id="PS01180">
    <property type="entry name" value="CUB"/>
    <property type="match status" value="5"/>
</dbReference>
<feature type="domain" description="CUB" evidence="7">
    <location>
        <begin position="197"/>
        <end position="305"/>
    </location>
</feature>
<evidence type="ECO:0000256" key="3">
    <source>
        <dbReference type="ARBA" id="ARBA00022737"/>
    </source>
</evidence>
<feature type="domain" description="Sushi" evidence="8">
    <location>
        <begin position="308"/>
        <end position="369"/>
    </location>
</feature>
<protein>
    <recommendedName>
        <fullName evidence="11">CUB and sushi domain-containing protein 1</fullName>
    </recommendedName>
</protein>
<feature type="region of interest" description="Disordered" evidence="6">
    <location>
        <begin position="711"/>
        <end position="730"/>
    </location>
</feature>
<dbReference type="AlphaFoldDB" id="A0A3M0KW88"/>
<feature type="domain" description="CUB" evidence="7">
    <location>
        <begin position="543"/>
        <end position="653"/>
    </location>
</feature>
<dbReference type="Gene3D" id="2.10.70.10">
    <property type="entry name" value="Complement Module, domain 1"/>
    <property type="match status" value="4"/>
</dbReference>
<dbReference type="FunFam" id="2.10.70.10:FF:000002">
    <property type="entry name" value="CUB and Sushi multiple domains 3"/>
    <property type="match status" value="3"/>
</dbReference>
<gene>
    <name evidence="9" type="ORF">DUI87_06006</name>
</gene>